<proteinExistence type="predicted"/>
<name>A0A4R2H0L7_9ACTN</name>
<dbReference type="SUPFAM" id="SSF53335">
    <property type="entry name" value="S-adenosyl-L-methionine-dependent methyltransferases"/>
    <property type="match status" value="1"/>
</dbReference>
<evidence type="ECO:0000313" key="2">
    <source>
        <dbReference type="EMBL" id="TCO17993.1"/>
    </source>
</evidence>
<evidence type="ECO:0000313" key="3">
    <source>
        <dbReference type="Proteomes" id="UP000294508"/>
    </source>
</evidence>
<protein>
    <submittedName>
        <fullName evidence="2">Methyltransferase family protein</fullName>
    </submittedName>
</protein>
<dbReference type="EMBL" id="SLWN01000016">
    <property type="protein sequence ID" value="TCO17993.1"/>
    <property type="molecule type" value="Genomic_DNA"/>
</dbReference>
<gene>
    <name evidence="2" type="ORF">EV652_11614</name>
</gene>
<sequence length="212" mass="23018">MSAHPIFARMYSRIRPLMDRQGAVEHRRRLLADATGRVIEIGAGDGGNFALYPAAVAHVLAVEPEPYLRSQAQSRAERAITSINVVDGTAERLPATDESADVVVASLVLCSVADQQAALAEAFRVLRPRGELRFYEHVAAEPGRRLGTVQRIADATLWPLLMGGCHVHRDTSTAITAAGFVIQELDRFEFPPDQPSPAAPHILGRAIRPEAT</sequence>
<dbReference type="OrthoDB" id="65624at2"/>
<organism evidence="2 3">
    <name type="scientific">Kribbella steppae</name>
    <dbReference type="NCBI Taxonomy" id="2512223"/>
    <lineage>
        <taxon>Bacteria</taxon>
        <taxon>Bacillati</taxon>
        <taxon>Actinomycetota</taxon>
        <taxon>Actinomycetes</taxon>
        <taxon>Propionibacteriales</taxon>
        <taxon>Kribbellaceae</taxon>
        <taxon>Kribbella</taxon>
    </lineage>
</organism>
<keyword evidence="2" id="KW-0808">Transferase</keyword>
<dbReference type="GO" id="GO:0008757">
    <property type="term" value="F:S-adenosylmethionine-dependent methyltransferase activity"/>
    <property type="evidence" value="ECO:0007669"/>
    <property type="project" value="InterPro"/>
</dbReference>
<accession>A0A4R2H0L7</accession>
<evidence type="ECO:0000259" key="1">
    <source>
        <dbReference type="Pfam" id="PF08241"/>
    </source>
</evidence>
<dbReference type="InterPro" id="IPR029063">
    <property type="entry name" value="SAM-dependent_MTases_sf"/>
</dbReference>
<dbReference type="AlphaFoldDB" id="A0A4R2H0L7"/>
<dbReference type="RefSeq" id="WP_132213882.1">
    <property type="nucleotide sequence ID" value="NZ_SLWN01000016.1"/>
</dbReference>
<dbReference type="Gene3D" id="3.40.50.150">
    <property type="entry name" value="Vaccinia Virus protein VP39"/>
    <property type="match status" value="1"/>
</dbReference>
<dbReference type="InterPro" id="IPR013216">
    <property type="entry name" value="Methyltransf_11"/>
</dbReference>
<dbReference type="GO" id="GO:0032259">
    <property type="term" value="P:methylation"/>
    <property type="evidence" value="ECO:0007669"/>
    <property type="project" value="UniProtKB-KW"/>
</dbReference>
<feature type="domain" description="Methyltransferase type 11" evidence="1">
    <location>
        <begin position="40"/>
        <end position="133"/>
    </location>
</feature>
<dbReference type="InterPro" id="IPR052356">
    <property type="entry name" value="Thiol_S-MT"/>
</dbReference>
<comment type="caution">
    <text evidence="2">The sequence shown here is derived from an EMBL/GenBank/DDBJ whole genome shotgun (WGS) entry which is preliminary data.</text>
</comment>
<reference evidence="2 3" key="1">
    <citation type="journal article" date="2015" name="Stand. Genomic Sci.">
        <title>Genomic Encyclopedia of Bacterial and Archaeal Type Strains, Phase III: the genomes of soil and plant-associated and newly described type strains.</title>
        <authorList>
            <person name="Whitman W.B."/>
            <person name="Woyke T."/>
            <person name="Klenk H.P."/>
            <person name="Zhou Y."/>
            <person name="Lilburn T.G."/>
            <person name="Beck B.J."/>
            <person name="De Vos P."/>
            <person name="Vandamme P."/>
            <person name="Eisen J.A."/>
            <person name="Garrity G."/>
            <person name="Hugenholtz P."/>
            <person name="Kyrpides N.C."/>
        </authorList>
    </citation>
    <scope>NUCLEOTIDE SEQUENCE [LARGE SCALE GENOMIC DNA]</scope>
    <source>
        <strain evidence="2 3">VKM Ac-2572</strain>
    </source>
</reference>
<dbReference type="Proteomes" id="UP000294508">
    <property type="component" value="Unassembled WGS sequence"/>
</dbReference>
<dbReference type="PANTHER" id="PTHR45036">
    <property type="entry name" value="METHYLTRANSFERASE LIKE 7B"/>
    <property type="match status" value="1"/>
</dbReference>
<keyword evidence="2" id="KW-0489">Methyltransferase</keyword>
<keyword evidence="3" id="KW-1185">Reference proteome</keyword>
<dbReference type="PANTHER" id="PTHR45036:SF1">
    <property type="entry name" value="METHYLTRANSFERASE LIKE 7A"/>
    <property type="match status" value="1"/>
</dbReference>
<dbReference type="Pfam" id="PF08241">
    <property type="entry name" value="Methyltransf_11"/>
    <property type="match status" value="1"/>
</dbReference>
<dbReference type="CDD" id="cd02440">
    <property type="entry name" value="AdoMet_MTases"/>
    <property type="match status" value="1"/>
</dbReference>